<comment type="caution">
    <text evidence="1">The sequence shown here is derived from an EMBL/GenBank/DDBJ whole genome shotgun (WGS) entry which is preliminary data.</text>
</comment>
<proteinExistence type="predicted"/>
<reference evidence="1" key="1">
    <citation type="submission" date="2019-08" db="EMBL/GenBank/DDBJ databases">
        <authorList>
            <person name="Kucharzyk K."/>
            <person name="Murdoch R.W."/>
            <person name="Higgins S."/>
            <person name="Loffler F."/>
        </authorList>
    </citation>
    <scope>NUCLEOTIDE SEQUENCE</scope>
</reference>
<accession>A0A645F223</accession>
<protein>
    <submittedName>
        <fullName evidence="1">Uncharacterized protein</fullName>
    </submittedName>
</protein>
<gene>
    <name evidence="1" type="ORF">SDC9_153920</name>
</gene>
<evidence type="ECO:0000313" key="1">
    <source>
        <dbReference type="EMBL" id="MPN06664.1"/>
    </source>
</evidence>
<name>A0A645F223_9ZZZZ</name>
<dbReference type="AlphaFoldDB" id="A0A645F223"/>
<dbReference type="EMBL" id="VSSQ01052593">
    <property type="protein sequence ID" value="MPN06664.1"/>
    <property type="molecule type" value="Genomic_DNA"/>
</dbReference>
<sequence length="113" mass="12770">MDCTARTDFFAGMAVLAFHLGRRLLRRILRLRQLRQNHADRVPGSVSGNIGQAVLEHGADAVSREQFPNRQIRPFGAYPLRFQFFDHLARRMISRVAGGIVAGDRNVIRIGMI</sequence>
<organism evidence="1">
    <name type="scientific">bioreactor metagenome</name>
    <dbReference type="NCBI Taxonomy" id="1076179"/>
    <lineage>
        <taxon>unclassified sequences</taxon>
        <taxon>metagenomes</taxon>
        <taxon>ecological metagenomes</taxon>
    </lineage>
</organism>